<protein>
    <submittedName>
        <fullName evidence="1">Uncharacterized protein</fullName>
    </submittedName>
</protein>
<sequence>MSDVVQTGTYPIAENVMLFARAVINDMLRTAAGAILVDSAPFTPVFLNAAIRKTQRYLAVNGLYSQVIDNAILTPVTAVANQDPATQVFINQNGYYDGVSTHSNVVLPPDLILPLMVAQRVTGSGAQFIPMEPAKGPLMSRIPGPYFGDWEFRGDGLYLNGSTNSMDLRIRYEAAIARIAAGANLQQTSIPIRDGEDALGWGVVSIYAASRGAAQRAEAKAMWLEECDTLINRYVRAGQRIAVRPKGFAAGGGTIDGALSGDYR</sequence>
<comment type="caution">
    <text evidence="1">The sequence shown here is derived from an EMBL/GenBank/DDBJ whole genome shotgun (WGS) entry which is preliminary data.</text>
</comment>
<evidence type="ECO:0000313" key="1">
    <source>
        <dbReference type="EMBL" id="MBA0088599.1"/>
    </source>
</evidence>
<evidence type="ECO:0000313" key="2">
    <source>
        <dbReference type="Proteomes" id="UP000567293"/>
    </source>
</evidence>
<organism evidence="1 2">
    <name type="scientific">Candidatus Acidiferrum panamense</name>
    <dbReference type="NCBI Taxonomy" id="2741543"/>
    <lineage>
        <taxon>Bacteria</taxon>
        <taxon>Pseudomonadati</taxon>
        <taxon>Acidobacteriota</taxon>
        <taxon>Terriglobia</taxon>
        <taxon>Candidatus Acidiferrales</taxon>
        <taxon>Candidatus Acidiferrum</taxon>
    </lineage>
</organism>
<dbReference type="AlphaFoldDB" id="A0A7V8NW38"/>
<dbReference type="EMBL" id="JACDQQ010002586">
    <property type="protein sequence ID" value="MBA0088599.1"/>
    <property type="molecule type" value="Genomic_DNA"/>
</dbReference>
<name>A0A7V8NW38_9BACT</name>
<keyword evidence="2" id="KW-1185">Reference proteome</keyword>
<gene>
    <name evidence="1" type="ORF">HRJ53_26730</name>
</gene>
<reference evidence="1" key="1">
    <citation type="submission" date="2020-06" db="EMBL/GenBank/DDBJ databases">
        <title>Legume-microbial interactions unlock mineral nutrients during tropical forest succession.</title>
        <authorList>
            <person name="Epihov D.Z."/>
        </authorList>
    </citation>
    <scope>NUCLEOTIDE SEQUENCE [LARGE SCALE GENOMIC DNA]</scope>
    <source>
        <strain evidence="1">Pan2503</strain>
    </source>
</reference>
<proteinExistence type="predicted"/>
<accession>A0A7V8NW38</accession>
<dbReference type="Proteomes" id="UP000567293">
    <property type="component" value="Unassembled WGS sequence"/>
</dbReference>